<feature type="region of interest" description="Disordered" evidence="1">
    <location>
        <begin position="1"/>
        <end position="24"/>
    </location>
</feature>
<evidence type="ECO:0000313" key="2">
    <source>
        <dbReference type="EMBL" id="SDA03273.1"/>
    </source>
</evidence>
<evidence type="ECO:0000256" key="1">
    <source>
        <dbReference type="SAM" id="MobiDB-lite"/>
    </source>
</evidence>
<dbReference type="Proteomes" id="UP000249723">
    <property type="component" value="Unassembled WGS sequence"/>
</dbReference>
<evidence type="ECO:0000313" key="3">
    <source>
        <dbReference type="Proteomes" id="UP000249723"/>
    </source>
</evidence>
<gene>
    <name evidence="2" type="ORF">BZ3500_MVSOF-1268-A1-R1_CHR7-1G09348</name>
</gene>
<proteinExistence type="predicted"/>
<keyword evidence="3" id="KW-1185">Reference proteome</keyword>
<sequence>MGNAVPEPDRHRANNVLDAQQAQSTKIATEEDRLFCHGSEGVVVPHEGDERLFESVDESDGWDVEREQVDDPRSDIRVGVHRASPWGNTSIRRCLQSSLCSVECRAPEEREIAVDGNRIASPSHALTSAHSSDPASPLVLSPAQAERESSRLDCVRASVCSQAPIDGETSQEIECCR</sequence>
<accession>A0A2X0LVD3</accession>
<name>A0A2X0LVD3_9BASI</name>
<dbReference type="AlphaFoldDB" id="A0A2X0LVD3"/>
<feature type="compositionally biased region" description="Polar residues" evidence="1">
    <location>
        <begin position="124"/>
        <end position="134"/>
    </location>
</feature>
<dbReference type="EMBL" id="FMWP01000127">
    <property type="protein sequence ID" value="SDA03273.1"/>
    <property type="molecule type" value="Genomic_DNA"/>
</dbReference>
<protein>
    <submittedName>
        <fullName evidence="2">BZ3500_MvSof-1268-A1-R1_Chr7-1g09348 protein</fullName>
    </submittedName>
</protein>
<organism evidence="2 3">
    <name type="scientific">Microbotryum saponariae</name>
    <dbReference type="NCBI Taxonomy" id="289078"/>
    <lineage>
        <taxon>Eukaryota</taxon>
        <taxon>Fungi</taxon>
        <taxon>Dikarya</taxon>
        <taxon>Basidiomycota</taxon>
        <taxon>Pucciniomycotina</taxon>
        <taxon>Microbotryomycetes</taxon>
        <taxon>Microbotryales</taxon>
        <taxon>Microbotryaceae</taxon>
        <taxon>Microbotryum</taxon>
    </lineage>
</organism>
<feature type="region of interest" description="Disordered" evidence="1">
    <location>
        <begin position="124"/>
        <end position="144"/>
    </location>
</feature>
<reference evidence="3" key="1">
    <citation type="submission" date="2016-10" db="EMBL/GenBank/DDBJ databases">
        <authorList>
            <person name="Jeantristanb JTB J.-T."/>
            <person name="Ricardo R."/>
        </authorList>
    </citation>
    <scope>NUCLEOTIDE SEQUENCE [LARGE SCALE GENOMIC DNA]</scope>
</reference>